<accession>A0A9Q0MLG6</accession>
<keyword evidence="2" id="KW-0677">Repeat</keyword>
<organism evidence="11 12">
    <name type="scientific">Pseudolycoriella hygida</name>
    <dbReference type="NCBI Taxonomy" id="35572"/>
    <lineage>
        <taxon>Eukaryota</taxon>
        <taxon>Metazoa</taxon>
        <taxon>Ecdysozoa</taxon>
        <taxon>Arthropoda</taxon>
        <taxon>Hexapoda</taxon>
        <taxon>Insecta</taxon>
        <taxon>Pterygota</taxon>
        <taxon>Neoptera</taxon>
        <taxon>Endopterygota</taxon>
        <taxon>Diptera</taxon>
        <taxon>Nematocera</taxon>
        <taxon>Sciaroidea</taxon>
        <taxon>Sciaridae</taxon>
        <taxon>Pseudolycoriella</taxon>
    </lineage>
</organism>
<feature type="compositionally biased region" description="Acidic residues" evidence="8">
    <location>
        <begin position="1183"/>
        <end position="1193"/>
    </location>
</feature>
<evidence type="ECO:0000256" key="6">
    <source>
        <dbReference type="ARBA" id="ARBA00022840"/>
    </source>
</evidence>
<dbReference type="InterPro" id="IPR008978">
    <property type="entry name" value="HSP20-like_chaperone"/>
</dbReference>
<dbReference type="InterPro" id="IPR027417">
    <property type="entry name" value="P-loop_NTPase"/>
</dbReference>
<evidence type="ECO:0000313" key="11">
    <source>
        <dbReference type="EMBL" id="KAJ6624811.1"/>
    </source>
</evidence>
<feature type="compositionally biased region" description="Polar residues" evidence="8">
    <location>
        <begin position="1196"/>
        <end position="1209"/>
    </location>
</feature>
<evidence type="ECO:0000313" key="12">
    <source>
        <dbReference type="Proteomes" id="UP001151699"/>
    </source>
</evidence>
<dbReference type="Gene3D" id="3.40.50.300">
    <property type="entry name" value="P-loop containing nucleotide triphosphate hydrolases"/>
    <property type="match status" value="2"/>
</dbReference>
<comment type="catalytic activity">
    <reaction evidence="7">
        <text>ATP + H2O = ADP + phosphate + H(+)</text>
        <dbReference type="Rhea" id="RHEA:13065"/>
        <dbReference type="ChEBI" id="CHEBI:15377"/>
        <dbReference type="ChEBI" id="CHEBI:15378"/>
        <dbReference type="ChEBI" id="CHEBI:30616"/>
        <dbReference type="ChEBI" id="CHEBI:43474"/>
        <dbReference type="ChEBI" id="CHEBI:456216"/>
        <dbReference type="EC" id="3.6.4.13"/>
    </reaction>
</comment>
<evidence type="ECO:0000256" key="7">
    <source>
        <dbReference type="ARBA" id="ARBA00047984"/>
    </source>
</evidence>
<dbReference type="SUPFAM" id="SSF49764">
    <property type="entry name" value="HSP20-like chaperones"/>
    <property type="match status" value="1"/>
</dbReference>
<evidence type="ECO:0000256" key="2">
    <source>
        <dbReference type="ARBA" id="ARBA00022737"/>
    </source>
</evidence>
<dbReference type="GO" id="GO:0005524">
    <property type="term" value="F:ATP binding"/>
    <property type="evidence" value="ECO:0007669"/>
    <property type="project" value="UniProtKB-KW"/>
</dbReference>
<dbReference type="Proteomes" id="UP001151699">
    <property type="component" value="Unassembled WGS sequence"/>
</dbReference>
<proteinExistence type="predicted"/>
<dbReference type="InterPro" id="IPR035437">
    <property type="entry name" value="SNase_OB-fold_sf"/>
</dbReference>
<dbReference type="GO" id="GO:0016787">
    <property type="term" value="F:hydrolase activity"/>
    <property type="evidence" value="ECO:0007669"/>
    <property type="project" value="UniProtKB-KW"/>
</dbReference>
<evidence type="ECO:0000256" key="5">
    <source>
        <dbReference type="ARBA" id="ARBA00022806"/>
    </source>
</evidence>
<keyword evidence="3" id="KW-0547">Nucleotide-binding</keyword>
<dbReference type="SMART" id="SM00333">
    <property type="entry name" value="TUDOR"/>
    <property type="match status" value="2"/>
</dbReference>
<feature type="domain" description="Tudor" evidence="9">
    <location>
        <begin position="804"/>
        <end position="864"/>
    </location>
</feature>
<dbReference type="OrthoDB" id="249932at2759"/>
<keyword evidence="6" id="KW-0067">ATP-binding</keyword>
<comment type="caution">
    <text evidence="11">The sequence shown here is derived from an EMBL/GenBank/DDBJ whole genome shotgun (WGS) entry which is preliminary data.</text>
</comment>
<dbReference type="Gene3D" id="2.40.50.90">
    <property type="match status" value="2"/>
</dbReference>
<dbReference type="PROSITE" id="PS51203">
    <property type="entry name" value="CS"/>
    <property type="match status" value="1"/>
</dbReference>
<dbReference type="Gene3D" id="2.30.30.140">
    <property type="match status" value="2"/>
</dbReference>
<dbReference type="SUPFAM" id="SSF63748">
    <property type="entry name" value="Tudor/PWWP/MBT"/>
    <property type="match status" value="2"/>
</dbReference>
<feature type="region of interest" description="Disordered" evidence="8">
    <location>
        <begin position="1175"/>
        <end position="1209"/>
    </location>
</feature>
<dbReference type="CDD" id="cd20435">
    <property type="entry name" value="Tudor_TDRD12_rpt2"/>
    <property type="match status" value="1"/>
</dbReference>
<evidence type="ECO:0000256" key="8">
    <source>
        <dbReference type="SAM" id="MobiDB-lite"/>
    </source>
</evidence>
<evidence type="ECO:0000256" key="3">
    <source>
        <dbReference type="ARBA" id="ARBA00022741"/>
    </source>
</evidence>
<evidence type="ECO:0000256" key="4">
    <source>
        <dbReference type="ARBA" id="ARBA00022801"/>
    </source>
</evidence>
<reference evidence="11" key="1">
    <citation type="submission" date="2022-07" db="EMBL/GenBank/DDBJ databases">
        <authorList>
            <person name="Trinca V."/>
            <person name="Uliana J.V.C."/>
            <person name="Torres T.T."/>
            <person name="Ward R.J."/>
            <person name="Monesi N."/>
        </authorList>
    </citation>
    <scope>NUCLEOTIDE SEQUENCE</scope>
    <source>
        <strain evidence="11">HSMRA1968</strain>
        <tissue evidence="11">Whole embryos</tissue>
    </source>
</reference>
<dbReference type="PANTHER" id="PTHR22655:SF2">
    <property type="entry name" value="ATP-DEPENDENT RNA HELICASE TDRD12-RELATED"/>
    <property type="match status" value="1"/>
</dbReference>
<dbReference type="AlphaFoldDB" id="A0A9Q0MLG6"/>
<keyword evidence="4" id="KW-0378">Hydrolase</keyword>
<feature type="non-terminal residue" evidence="11">
    <location>
        <position position="1"/>
    </location>
</feature>
<name>A0A9Q0MLG6_9DIPT</name>
<feature type="non-terminal residue" evidence="11">
    <location>
        <position position="1209"/>
    </location>
</feature>
<sequence>ITQTYRIQKVGWPRILRGFSLIIVNNGRAGTTWTYLPAVCSLLIERVQDERIVDGCGPLSIIACASYEEVNEIERRCRHLLRYTNGIKCFKACGFYEDDIVLSQLLNGTEIMVTTVPCLYRLMTHRLQLFNHKRILSLVFDNIDLISKNFRQEICQIYQLCDNDVQTIITSKTWSTLLEHFYIESDRFALCIGSYVEAAVYGRTEMVVEYLSQELKFSKLMSYLCGLNYALELTVLVFSELKDLQRTWKRLQCTPIKFWKCHDNMDSLEILKIKKAIQSCRPGEFKMLICTDETLADLNVCRANHIVHCTLPATWTLFVKRFSVLLGSHENLLTRKRNNKSKTTSIVFVDEKNNKELPRLIEFMEIRGNCDIPENVLNLAELSRMKNEESQTNMYKPFCKRLLTIGICHGQINCPDRHTITKLDRSRSDIPLSGYVKFDILRINSPVHFTVRLRQHRDTNESKWKNCQSSNSVSAFQFRLMKYFEDVNNHVIHFPFDLGNICIVSTDADGGKCYSRGKIVKIEENKHMGILHRQRIEVLLVDSNQIVSCYSTDLLELPEKFKNFPHQAVDVRIAGIRPQDFDSEWDPKIMVQVIKWIRNQNYAYCQGFIKLSIMNTLWLESVEVIEILHSVTEEIRAVSIKHNLIKGNFCVKDTKPFELLTALADKAELLKPPKDVRTSKSTQPADKVFYNSDTSSIDLDESNDVSLLNWTSTDDDSETSNKPSYKLLKHSSTASAHEEELLCLSKDVWDELALDKFNKVLLCNFYHPNRIYIRNFDSSSRLMELHREIDEFAALPENLTTLTDNTLAQNCLAKINDEFRRAKILKLFHETDYVTAEVFFVDLGEFLMIPTNELFEIPQHFITTLPFQAIFCALIGICPIDSESWCDTICDDIYDNFLGNQSYVYVRSVQPGGPDKYAYGLKSSSYRVVLRDETQDVNVNNWIVTNNFGKFDPSTKHWIDADVGEYAPENEVDFDFEGHYDVQFDEEDLIKFIQAAYGDEQAEKCPAVREETDKEQAKPSPLVDATPDSGIYSAENSLTAMNNPIIELVSVFKFPKIKWHQLDSLIVLTIYAPDVKDYYLKVKARFVYVYFEIEDMKFAAALNLFGCVNSERTSHEIRGLNIVVRLTKTLSKLSWPRLVQAKEKCHWLHYNLDNLRDKPKNFDRKETKKQFVAECSDTSSTDGEFDDELDADSDSYCGSDNETENQQFE</sequence>
<dbReference type="GO" id="GO:0042078">
    <property type="term" value="P:germ-line stem cell division"/>
    <property type="evidence" value="ECO:0007669"/>
    <property type="project" value="TreeGrafter"/>
</dbReference>
<dbReference type="GO" id="GO:0003724">
    <property type="term" value="F:RNA helicase activity"/>
    <property type="evidence" value="ECO:0007669"/>
    <property type="project" value="UniProtKB-EC"/>
</dbReference>
<dbReference type="GO" id="GO:0005737">
    <property type="term" value="C:cytoplasm"/>
    <property type="evidence" value="ECO:0007669"/>
    <property type="project" value="UniProtKB-ARBA"/>
</dbReference>
<dbReference type="Pfam" id="PF00567">
    <property type="entry name" value="TUDOR"/>
    <property type="match status" value="1"/>
</dbReference>
<gene>
    <name evidence="11" type="primary">TDRD12_0</name>
    <name evidence="11" type="ORF">Bhyg_16968</name>
</gene>
<dbReference type="Gene3D" id="2.60.40.790">
    <property type="match status" value="1"/>
</dbReference>
<dbReference type="SUPFAM" id="SSF52540">
    <property type="entry name" value="P-loop containing nucleoside triphosphate hydrolases"/>
    <property type="match status" value="2"/>
</dbReference>
<dbReference type="InterPro" id="IPR002999">
    <property type="entry name" value="Tudor"/>
</dbReference>
<keyword evidence="5 11" id="KW-0347">Helicase</keyword>
<feature type="domain" description="CS" evidence="10">
    <location>
        <begin position="1052"/>
        <end position="1139"/>
    </location>
</feature>
<evidence type="ECO:0000259" key="10">
    <source>
        <dbReference type="PROSITE" id="PS51203"/>
    </source>
</evidence>
<evidence type="ECO:0000259" key="9">
    <source>
        <dbReference type="PROSITE" id="PS50304"/>
    </source>
</evidence>
<dbReference type="InterPro" id="IPR007052">
    <property type="entry name" value="CS_dom"/>
</dbReference>
<keyword evidence="12" id="KW-1185">Reference proteome</keyword>
<dbReference type="EC" id="3.6.4.13" evidence="1"/>
<protein>
    <recommendedName>
        <fullName evidence="1">RNA helicase</fullName>
        <ecNumber evidence="1">3.6.4.13</ecNumber>
    </recommendedName>
</protein>
<dbReference type="PROSITE" id="PS50304">
    <property type="entry name" value="TUDOR"/>
    <property type="match status" value="1"/>
</dbReference>
<evidence type="ECO:0000256" key="1">
    <source>
        <dbReference type="ARBA" id="ARBA00012552"/>
    </source>
</evidence>
<dbReference type="EMBL" id="WJQU01003440">
    <property type="protein sequence ID" value="KAJ6624811.1"/>
    <property type="molecule type" value="Genomic_DNA"/>
</dbReference>
<dbReference type="PANTHER" id="PTHR22655">
    <property type="entry name" value="ATP-DEPENDENT RNA HELICASE TDRD12-RELATED"/>
    <property type="match status" value="1"/>
</dbReference>